<comment type="caution">
    <text evidence="1">The sequence shown here is derived from an EMBL/GenBank/DDBJ whole genome shotgun (WGS) entry which is preliminary data.</text>
</comment>
<dbReference type="Gene3D" id="2.60.120.920">
    <property type="match status" value="1"/>
</dbReference>
<dbReference type="Proteomes" id="UP000324800">
    <property type="component" value="Unassembled WGS sequence"/>
</dbReference>
<protein>
    <recommendedName>
        <fullName evidence="3">SPRY domain-containing protein</fullName>
    </recommendedName>
</protein>
<proteinExistence type="predicted"/>
<accession>A0A5J4V4U7</accession>
<evidence type="ECO:0000313" key="2">
    <source>
        <dbReference type="Proteomes" id="UP000324800"/>
    </source>
</evidence>
<sequence length="195" mass="22062">MKEKIEKAKSNPSQDFPIAIHNPDPADIDFSNIDGRMKKITKKKQKNNSVSLTQVIENGIWEIETEFNASRNGFDAVGIVQDSYNIQAGQAWNQTSMATFPGKPYSGNVYCKQKDISGNTAYGDNQIIKQELNFEQGTLIFFVDGVQQPVYISGIKEKVRFFVCMYYDGSCTIRSLKKLTSPISEHIPYEKAINW</sequence>
<organism evidence="1 2">
    <name type="scientific">Streblomastix strix</name>
    <dbReference type="NCBI Taxonomy" id="222440"/>
    <lineage>
        <taxon>Eukaryota</taxon>
        <taxon>Metamonada</taxon>
        <taxon>Preaxostyla</taxon>
        <taxon>Oxymonadida</taxon>
        <taxon>Streblomastigidae</taxon>
        <taxon>Streblomastix</taxon>
    </lineage>
</organism>
<dbReference type="AlphaFoldDB" id="A0A5J4V4U7"/>
<gene>
    <name evidence="1" type="ORF">EZS28_026845</name>
</gene>
<reference evidence="1 2" key="1">
    <citation type="submission" date="2019-03" db="EMBL/GenBank/DDBJ databases">
        <title>Single cell metagenomics reveals metabolic interactions within the superorganism composed of flagellate Streblomastix strix and complex community of Bacteroidetes bacteria on its surface.</title>
        <authorList>
            <person name="Treitli S.C."/>
            <person name="Kolisko M."/>
            <person name="Husnik F."/>
            <person name="Keeling P."/>
            <person name="Hampl V."/>
        </authorList>
    </citation>
    <scope>NUCLEOTIDE SEQUENCE [LARGE SCALE GENOMIC DNA]</scope>
    <source>
        <strain evidence="1">ST1C</strain>
    </source>
</reference>
<evidence type="ECO:0008006" key="3">
    <source>
        <dbReference type="Google" id="ProtNLM"/>
    </source>
</evidence>
<dbReference type="EMBL" id="SNRW01009685">
    <property type="protein sequence ID" value="KAA6377627.1"/>
    <property type="molecule type" value="Genomic_DNA"/>
</dbReference>
<name>A0A5J4V4U7_9EUKA</name>
<dbReference type="InterPro" id="IPR043136">
    <property type="entry name" value="B30.2/SPRY_sf"/>
</dbReference>
<evidence type="ECO:0000313" key="1">
    <source>
        <dbReference type="EMBL" id="KAA6377627.1"/>
    </source>
</evidence>